<dbReference type="PROSITE" id="PS50994">
    <property type="entry name" value="INTEGRASE"/>
    <property type="match status" value="1"/>
</dbReference>
<evidence type="ECO:0000256" key="5">
    <source>
        <dbReference type="ARBA" id="ARBA00022801"/>
    </source>
</evidence>
<dbReference type="InterPro" id="IPR012337">
    <property type="entry name" value="RNaseH-like_sf"/>
</dbReference>
<evidence type="ECO:0000256" key="4">
    <source>
        <dbReference type="ARBA" id="ARBA00022759"/>
    </source>
</evidence>
<evidence type="ECO:0000259" key="7">
    <source>
        <dbReference type="PROSITE" id="PS50994"/>
    </source>
</evidence>
<dbReference type="OrthoDB" id="9308938at2759"/>
<organism evidence="8 9">
    <name type="scientific">Baryphthengus martii</name>
    <name type="common">Rufous motmot</name>
    <dbReference type="NCBI Taxonomy" id="176943"/>
    <lineage>
        <taxon>Eukaryota</taxon>
        <taxon>Metazoa</taxon>
        <taxon>Chordata</taxon>
        <taxon>Craniata</taxon>
        <taxon>Vertebrata</taxon>
        <taxon>Euteleostomi</taxon>
        <taxon>Archelosauria</taxon>
        <taxon>Archosauria</taxon>
        <taxon>Dinosauria</taxon>
        <taxon>Saurischia</taxon>
        <taxon>Theropoda</taxon>
        <taxon>Coelurosauria</taxon>
        <taxon>Aves</taxon>
        <taxon>Neognathae</taxon>
        <taxon>Neoaves</taxon>
        <taxon>Telluraves</taxon>
        <taxon>Coraciimorphae</taxon>
        <taxon>Coraciiformes</taxon>
        <taxon>Momotidae</taxon>
        <taxon>Baryphthengus</taxon>
    </lineage>
</organism>
<proteinExistence type="predicted"/>
<dbReference type="SUPFAM" id="SSF53098">
    <property type="entry name" value="Ribonuclease H-like"/>
    <property type="match status" value="1"/>
</dbReference>
<dbReference type="InterPro" id="IPR036397">
    <property type="entry name" value="RNaseH_sf"/>
</dbReference>
<evidence type="ECO:0000313" key="8">
    <source>
        <dbReference type="EMBL" id="NXG79821.1"/>
    </source>
</evidence>
<keyword evidence="4" id="KW-0255">Endonuclease</keyword>
<keyword evidence="5" id="KW-0378">Hydrolase</keyword>
<feature type="non-terminal residue" evidence="8">
    <location>
        <position position="1"/>
    </location>
</feature>
<evidence type="ECO:0000256" key="3">
    <source>
        <dbReference type="ARBA" id="ARBA00022722"/>
    </source>
</evidence>
<dbReference type="Gene3D" id="3.30.420.10">
    <property type="entry name" value="Ribonuclease H-like superfamily/Ribonuclease H"/>
    <property type="match status" value="1"/>
</dbReference>
<dbReference type="PANTHER" id="PTHR41694:SF3">
    <property type="entry name" value="RNA-DIRECTED DNA POLYMERASE-RELATED"/>
    <property type="match status" value="1"/>
</dbReference>
<keyword evidence="9" id="KW-1185">Reference proteome</keyword>
<dbReference type="GO" id="GO:0035613">
    <property type="term" value="F:RNA stem-loop binding"/>
    <property type="evidence" value="ECO:0007669"/>
    <property type="project" value="TreeGrafter"/>
</dbReference>
<keyword evidence="3" id="KW-0540">Nuclease</keyword>
<dbReference type="InterPro" id="IPR001584">
    <property type="entry name" value="Integrase_cat-core"/>
</dbReference>
<reference evidence="8 9" key="1">
    <citation type="submission" date="2019-09" db="EMBL/GenBank/DDBJ databases">
        <title>Bird 10,000 Genomes (B10K) Project - Family phase.</title>
        <authorList>
            <person name="Zhang G."/>
        </authorList>
    </citation>
    <scope>NUCLEOTIDE SEQUENCE [LARGE SCALE GENOMIC DNA]</scope>
    <source>
        <strain evidence="8">B10K-DU-001-21</strain>
        <tissue evidence="8">Muscle</tissue>
    </source>
</reference>
<keyword evidence="6" id="KW-0695">RNA-directed DNA polymerase</keyword>
<gene>
    <name evidence="8" type="primary">Ervk19_2</name>
    <name evidence="8" type="ORF">BARMAR_R14773</name>
</gene>
<keyword evidence="2" id="KW-0548">Nucleotidyltransferase</keyword>
<dbReference type="EMBL" id="VWZK01020062">
    <property type="protein sequence ID" value="NXG79821.1"/>
    <property type="molecule type" value="Genomic_DNA"/>
</dbReference>
<dbReference type="GO" id="GO:0004519">
    <property type="term" value="F:endonuclease activity"/>
    <property type="evidence" value="ECO:0007669"/>
    <property type="project" value="UniProtKB-KW"/>
</dbReference>
<evidence type="ECO:0000256" key="2">
    <source>
        <dbReference type="ARBA" id="ARBA00022695"/>
    </source>
</evidence>
<keyword evidence="1" id="KW-0808">Transferase</keyword>
<evidence type="ECO:0000256" key="1">
    <source>
        <dbReference type="ARBA" id="ARBA00022679"/>
    </source>
</evidence>
<dbReference type="GO" id="GO:0003964">
    <property type="term" value="F:RNA-directed DNA polymerase activity"/>
    <property type="evidence" value="ECO:0007669"/>
    <property type="project" value="UniProtKB-KW"/>
</dbReference>
<feature type="domain" description="Integrase catalytic" evidence="7">
    <location>
        <begin position="1"/>
        <end position="71"/>
    </location>
</feature>
<accession>A0A7K9ETM9</accession>
<dbReference type="PANTHER" id="PTHR41694">
    <property type="entry name" value="ENDOGENOUS RETROVIRUS GROUP K MEMBER POL PROTEIN"/>
    <property type="match status" value="1"/>
</dbReference>
<protein>
    <submittedName>
        <fullName evidence="8">POK19 protein</fullName>
    </submittedName>
</protein>
<dbReference type="Proteomes" id="UP000578343">
    <property type="component" value="Unassembled WGS sequence"/>
</dbReference>
<feature type="non-terminal residue" evidence="8">
    <location>
        <position position="97"/>
    </location>
</feature>
<dbReference type="GO" id="GO:0016787">
    <property type="term" value="F:hydrolase activity"/>
    <property type="evidence" value="ECO:0007669"/>
    <property type="project" value="UniProtKB-KW"/>
</dbReference>
<name>A0A7K9ETM9_BARMA</name>
<sequence>VKRVTGIPRSPTGQAIVERVNQTLKEYLEKQKTSDETDVHKRLSKVLFTLNYLSLTESREGPPVVIRHEAIRGGRTQAIPGLRVYYKNMKTGIWEGP</sequence>
<evidence type="ECO:0000313" key="9">
    <source>
        <dbReference type="Proteomes" id="UP000578343"/>
    </source>
</evidence>
<evidence type="ECO:0000256" key="6">
    <source>
        <dbReference type="ARBA" id="ARBA00022918"/>
    </source>
</evidence>
<dbReference type="AlphaFoldDB" id="A0A7K9ETM9"/>
<comment type="caution">
    <text evidence="8">The sequence shown here is derived from an EMBL/GenBank/DDBJ whole genome shotgun (WGS) entry which is preliminary data.</text>
</comment>
<dbReference type="GO" id="GO:0015074">
    <property type="term" value="P:DNA integration"/>
    <property type="evidence" value="ECO:0007669"/>
    <property type="project" value="InterPro"/>
</dbReference>